<dbReference type="Proteomes" id="UP000711736">
    <property type="component" value="Unassembled WGS sequence"/>
</dbReference>
<feature type="transmembrane region" description="Helical" evidence="1">
    <location>
        <begin position="69"/>
        <end position="88"/>
    </location>
</feature>
<keyword evidence="1" id="KW-0812">Transmembrane</keyword>
<feature type="transmembrane region" description="Helical" evidence="1">
    <location>
        <begin position="7"/>
        <end position="27"/>
    </location>
</feature>
<keyword evidence="1" id="KW-0472">Membrane</keyword>
<comment type="caution">
    <text evidence="2">The sequence shown here is derived from an EMBL/GenBank/DDBJ whole genome shotgun (WGS) entry which is preliminary data.</text>
</comment>
<organism evidence="2 3">
    <name type="scientific">Bifidobacterium colobi</name>
    <dbReference type="NCBI Taxonomy" id="2809026"/>
    <lineage>
        <taxon>Bacteria</taxon>
        <taxon>Bacillati</taxon>
        <taxon>Actinomycetota</taxon>
        <taxon>Actinomycetes</taxon>
        <taxon>Bifidobacteriales</taxon>
        <taxon>Bifidobacteriaceae</taxon>
        <taxon>Bifidobacterium</taxon>
    </lineage>
</organism>
<feature type="transmembrane region" description="Helical" evidence="1">
    <location>
        <begin position="39"/>
        <end position="57"/>
    </location>
</feature>
<sequence length="93" mass="10155">MQTSRDYTLRLIAAIVDIVFCAGYGLLGLTGFTEVGASSILFLICLAWMIPMTLYGWKISTGEKPNTTTFAVCTLIFVNLVSGILLLISEKDE</sequence>
<proteinExistence type="predicted"/>
<accession>A0ABS5UVX0</accession>
<name>A0ABS5UVX0_9BIFI</name>
<gene>
    <name evidence="2" type="ORF">JS530_05525</name>
</gene>
<evidence type="ECO:0000313" key="2">
    <source>
        <dbReference type="EMBL" id="MBT1174965.1"/>
    </source>
</evidence>
<dbReference type="EMBL" id="JAFEJU010000003">
    <property type="protein sequence ID" value="MBT1174965.1"/>
    <property type="molecule type" value="Genomic_DNA"/>
</dbReference>
<keyword evidence="1" id="KW-1133">Transmembrane helix</keyword>
<keyword evidence="3" id="KW-1185">Reference proteome</keyword>
<protein>
    <submittedName>
        <fullName evidence="2">Uncharacterized protein</fullName>
    </submittedName>
</protein>
<evidence type="ECO:0000313" key="3">
    <source>
        <dbReference type="Proteomes" id="UP000711736"/>
    </source>
</evidence>
<reference evidence="2 3" key="1">
    <citation type="journal article" date="2021" name="Environ. Microbiol.">
        <title>Genetic insights into the dark matter of the mammalian gut microbiota through targeted genome reconstruction.</title>
        <authorList>
            <person name="Lugli G.A."/>
            <person name="Alessandri G."/>
            <person name="Milani C."/>
            <person name="Viappiani A."/>
            <person name="Fontana F."/>
            <person name="Tarracchini C."/>
            <person name="Mancabelli L."/>
            <person name="Argentini C."/>
            <person name="Ruiz L."/>
            <person name="Margolles A."/>
            <person name="van Sinderen D."/>
            <person name="Turroni F."/>
            <person name="Ventura M."/>
        </authorList>
    </citation>
    <scope>NUCLEOTIDE SEQUENCE [LARGE SCALE GENOMIC DNA]</scope>
    <source>
        <strain evidence="2 3">LC6</strain>
    </source>
</reference>
<evidence type="ECO:0000256" key="1">
    <source>
        <dbReference type="SAM" id="Phobius"/>
    </source>
</evidence>